<feature type="transmembrane region" description="Helical" evidence="2">
    <location>
        <begin position="73"/>
        <end position="91"/>
    </location>
</feature>
<feature type="region of interest" description="Disordered" evidence="1">
    <location>
        <begin position="94"/>
        <end position="124"/>
    </location>
</feature>
<protein>
    <submittedName>
        <fullName evidence="3">Uncharacterized protein</fullName>
    </submittedName>
</protein>
<sequence>MSGALHLPLRSAGLRALRLGLTAEPARPHLDSAASRPEPKGTRMNTWHLDLNAIVLLLVGLLAAYAAHKWKELATPITVGAIVVTLLVLLLQGQGGDTPEQRGEQPTCSPRSAPDCDNGRPSRS</sequence>
<comment type="caution">
    <text evidence="3">The sequence shown here is derived from an EMBL/GenBank/DDBJ whole genome shotgun (WGS) entry which is preliminary data.</text>
</comment>
<keyword evidence="2" id="KW-1133">Transmembrane helix</keyword>
<dbReference type="Proteomes" id="UP000315226">
    <property type="component" value="Unassembled WGS sequence"/>
</dbReference>
<organism evidence="3 4">
    <name type="scientific">Streptomyces gardneri</name>
    <dbReference type="NCBI Taxonomy" id="66892"/>
    <lineage>
        <taxon>Bacteria</taxon>
        <taxon>Bacillati</taxon>
        <taxon>Actinomycetota</taxon>
        <taxon>Actinomycetes</taxon>
        <taxon>Kitasatosporales</taxon>
        <taxon>Streptomycetaceae</taxon>
        <taxon>Streptomyces</taxon>
    </lineage>
</organism>
<proteinExistence type="predicted"/>
<reference evidence="3 4" key="1">
    <citation type="submission" date="2019-06" db="EMBL/GenBank/DDBJ databases">
        <title>Whole genome shotgun sequence of Streptomyces gardneri NBRC 12865.</title>
        <authorList>
            <person name="Hosoyama A."/>
            <person name="Uohara A."/>
            <person name="Ohji S."/>
            <person name="Ichikawa N."/>
        </authorList>
    </citation>
    <scope>NUCLEOTIDE SEQUENCE [LARGE SCALE GENOMIC DNA]</scope>
    <source>
        <strain evidence="3 4">NBRC 12865</strain>
    </source>
</reference>
<name>A0A4Y3RR57_9ACTN</name>
<keyword evidence="2" id="KW-0472">Membrane</keyword>
<evidence type="ECO:0000256" key="2">
    <source>
        <dbReference type="SAM" id="Phobius"/>
    </source>
</evidence>
<feature type="transmembrane region" description="Helical" evidence="2">
    <location>
        <begin position="49"/>
        <end position="67"/>
    </location>
</feature>
<evidence type="ECO:0000256" key="1">
    <source>
        <dbReference type="SAM" id="MobiDB-lite"/>
    </source>
</evidence>
<evidence type="ECO:0000313" key="3">
    <source>
        <dbReference type="EMBL" id="GEB60062.1"/>
    </source>
</evidence>
<dbReference type="EMBL" id="BJMN01000039">
    <property type="protein sequence ID" value="GEB60062.1"/>
    <property type="molecule type" value="Genomic_DNA"/>
</dbReference>
<accession>A0A4Y3RR57</accession>
<evidence type="ECO:0000313" key="4">
    <source>
        <dbReference type="Proteomes" id="UP000315226"/>
    </source>
</evidence>
<keyword evidence="4" id="KW-1185">Reference proteome</keyword>
<keyword evidence="2" id="KW-0812">Transmembrane</keyword>
<gene>
    <name evidence="3" type="ORF">SGA01_56670</name>
</gene>
<dbReference type="AlphaFoldDB" id="A0A4Y3RR57"/>